<reference evidence="1" key="1">
    <citation type="submission" date="2016-10" db="EMBL/GenBank/DDBJ databases">
        <authorList>
            <person name="de Groot N.N."/>
        </authorList>
    </citation>
    <scope>NUCLEOTIDE SEQUENCE</scope>
</reference>
<dbReference type="EMBL" id="FPKX01000052">
    <property type="protein sequence ID" value="SFZ98496.1"/>
    <property type="molecule type" value="Genomic_DNA"/>
</dbReference>
<proteinExistence type="predicted"/>
<sequence length="251" mass="28191">MKNKLILLGTTALLATNIFASQTFVDASKLQELKKMNAVFQDPVLSIQGAIEKPDSYIVKLVAKTPRGSQNITAILNKKTSELYIGSAYDKNGKSITYPKDANIVKDGVAFTYGTGSKEIYIITDPECPYCKKFEVAAQGKLDEYKVHVILFPLSFHKKAPAMTEWILQGKDDAQRHERFEAVMLKGSTKYTKLVKDEKKPYEYSDESKKYIEKAKAAFAELDARGTPALYDAKFNSITRDDLFKSSKKDK</sequence>
<dbReference type="AlphaFoldDB" id="A0A1W1EEQ1"/>
<dbReference type="InterPro" id="IPR036249">
    <property type="entry name" value="Thioredoxin-like_sf"/>
</dbReference>
<dbReference type="SUPFAM" id="SSF52833">
    <property type="entry name" value="Thioredoxin-like"/>
    <property type="match status" value="1"/>
</dbReference>
<dbReference type="PANTHER" id="PTHR35272:SF3">
    <property type="entry name" value="THIOL:DISULFIDE INTERCHANGE PROTEIN DSBC"/>
    <property type="match status" value="1"/>
</dbReference>
<name>A0A1W1EEQ1_9ZZZZ</name>
<accession>A0A1W1EEQ1</accession>
<evidence type="ECO:0000313" key="1">
    <source>
        <dbReference type="EMBL" id="SFZ98496.1"/>
    </source>
</evidence>
<organism evidence="1">
    <name type="scientific">hydrothermal vent metagenome</name>
    <dbReference type="NCBI Taxonomy" id="652676"/>
    <lineage>
        <taxon>unclassified sequences</taxon>
        <taxon>metagenomes</taxon>
        <taxon>ecological metagenomes</taxon>
    </lineage>
</organism>
<dbReference type="PANTHER" id="PTHR35272">
    <property type="entry name" value="THIOL:DISULFIDE INTERCHANGE PROTEIN DSBC-RELATED"/>
    <property type="match status" value="1"/>
</dbReference>
<dbReference type="Gene3D" id="3.40.30.10">
    <property type="entry name" value="Glutaredoxin"/>
    <property type="match status" value="1"/>
</dbReference>
<dbReference type="InterPro" id="IPR051470">
    <property type="entry name" value="Thiol:disulfide_interchange"/>
</dbReference>
<gene>
    <name evidence="1" type="ORF">MNB_SV-5-222</name>
</gene>
<protein>
    <submittedName>
        <fullName evidence="1">Thiol:disulfide interchange protein DsbC</fullName>
    </submittedName>
</protein>